<dbReference type="PANTHER" id="PTHR24637">
    <property type="entry name" value="COLLAGEN"/>
    <property type="match status" value="1"/>
</dbReference>
<proteinExistence type="predicted"/>
<feature type="chain" id="PRO_5001590251" description="VWFC domain-containing protein" evidence="2">
    <location>
        <begin position="23"/>
        <end position="221"/>
    </location>
</feature>
<dbReference type="PANTHER" id="PTHR24637:SF428">
    <property type="entry name" value="SCAVENGER RECEPTOR CLASS A MEMBER 3"/>
    <property type="match status" value="1"/>
</dbReference>
<dbReference type="Gene3D" id="2.10.70.10">
    <property type="entry name" value="Complement Module, domain 1"/>
    <property type="match status" value="1"/>
</dbReference>
<dbReference type="PROSITE" id="PS50184">
    <property type="entry name" value="VWFC_2"/>
    <property type="match status" value="1"/>
</dbReference>
<reference evidence="4" key="2">
    <citation type="submission" date="2014-03" db="EMBL/GenBank/DDBJ databases">
        <authorList>
            <person name="Genoscope - CEA"/>
        </authorList>
    </citation>
    <scope>NUCLEOTIDE SEQUENCE</scope>
</reference>
<feature type="signal peptide" evidence="2">
    <location>
        <begin position="1"/>
        <end position="22"/>
    </location>
</feature>
<dbReference type="PaxDb" id="8022-A0A060WU51"/>
<name>A0A060WU51_ONCMY</name>
<feature type="domain" description="VWFC" evidence="3">
    <location>
        <begin position="31"/>
        <end position="89"/>
    </location>
</feature>
<sequence>MFSFVDIRLALLLSATVLLARGQGEDDRTAGSCTLDGQFYNDRDVWKPEPCQICVCDSGTVMCDEVICEDTSDCPNPVIPHDECCPICPDDGFQEPKVEGPQGDRGAKGEPGPAGFPGNDGIPGQPGLPGPPGPPGPPGLGGNFSPQMSGGFDEKSGGGMSMPGPMGPMGPRGPPGPPGSSGPQGFTGPPGEPGEAGSSVSISFRNIPENDTPPPQYLNPS</sequence>
<evidence type="ECO:0000256" key="2">
    <source>
        <dbReference type="SAM" id="SignalP"/>
    </source>
</evidence>
<evidence type="ECO:0000313" key="5">
    <source>
        <dbReference type="Proteomes" id="UP000193380"/>
    </source>
</evidence>
<dbReference type="InterPro" id="IPR001007">
    <property type="entry name" value="VWF_dom"/>
</dbReference>
<organism evidence="4 5">
    <name type="scientific">Oncorhynchus mykiss</name>
    <name type="common">Rainbow trout</name>
    <name type="synonym">Salmo gairdneri</name>
    <dbReference type="NCBI Taxonomy" id="8022"/>
    <lineage>
        <taxon>Eukaryota</taxon>
        <taxon>Metazoa</taxon>
        <taxon>Chordata</taxon>
        <taxon>Craniata</taxon>
        <taxon>Vertebrata</taxon>
        <taxon>Euteleostomi</taxon>
        <taxon>Actinopterygii</taxon>
        <taxon>Neopterygii</taxon>
        <taxon>Teleostei</taxon>
        <taxon>Protacanthopterygii</taxon>
        <taxon>Salmoniformes</taxon>
        <taxon>Salmonidae</taxon>
        <taxon>Salmoninae</taxon>
        <taxon>Oncorhynchus</taxon>
    </lineage>
</organism>
<evidence type="ECO:0000259" key="3">
    <source>
        <dbReference type="PROSITE" id="PS50184"/>
    </source>
</evidence>
<dbReference type="PROSITE" id="PS01208">
    <property type="entry name" value="VWFC_1"/>
    <property type="match status" value="1"/>
</dbReference>
<dbReference type="InterPro" id="IPR008160">
    <property type="entry name" value="Collagen"/>
</dbReference>
<dbReference type="FunFam" id="2.10.70.10:FF:000013">
    <property type="entry name" value="Collagen, type I, alpha 1"/>
    <property type="match status" value="1"/>
</dbReference>
<dbReference type="STRING" id="8022.A0A060WU51"/>
<dbReference type="Pfam" id="PF01391">
    <property type="entry name" value="Collagen"/>
    <property type="match status" value="1"/>
</dbReference>
<feature type="compositionally biased region" description="Pro residues" evidence="1">
    <location>
        <begin position="211"/>
        <end position="221"/>
    </location>
</feature>
<feature type="compositionally biased region" description="Pro residues" evidence="1">
    <location>
        <begin position="126"/>
        <end position="138"/>
    </location>
</feature>
<accession>A0A060WU51</accession>
<evidence type="ECO:0000256" key="1">
    <source>
        <dbReference type="SAM" id="MobiDB-lite"/>
    </source>
</evidence>
<feature type="compositionally biased region" description="Pro residues" evidence="1">
    <location>
        <begin position="165"/>
        <end position="180"/>
    </location>
</feature>
<protein>
    <recommendedName>
        <fullName evidence="3">VWFC domain-containing protein</fullName>
    </recommendedName>
</protein>
<reference evidence="4" key="1">
    <citation type="journal article" date="2014" name="Nat. Commun.">
        <title>The rainbow trout genome provides novel insights into evolution after whole-genome duplication in vertebrates.</title>
        <authorList>
            <person name="Berthelot C."/>
            <person name="Brunet F."/>
            <person name="Chalopin D."/>
            <person name="Juanchich A."/>
            <person name="Bernard M."/>
            <person name="Noel B."/>
            <person name="Bento P."/>
            <person name="Da Silva C."/>
            <person name="Labadie K."/>
            <person name="Alberti A."/>
            <person name="Aury J.M."/>
            <person name="Louis A."/>
            <person name="Dehais P."/>
            <person name="Bardou P."/>
            <person name="Montfort J."/>
            <person name="Klopp C."/>
            <person name="Cabau C."/>
            <person name="Gaspin C."/>
            <person name="Thorgaard G.H."/>
            <person name="Boussaha M."/>
            <person name="Quillet E."/>
            <person name="Guyomard R."/>
            <person name="Galiana D."/>
            <person name="Bobe J."/>
            <person name="Volff J.N."/>
            <person name="Genet C."/>
            <person name="Wincker P."/>
            <person name="Jaillon O."/>
            <person name="Roest Crollius H."/>
            <person name="Guiguen Y."/>
        </authorList>
    </citation>
    <scope>NUCLEOTIDE SEQUENCE [LARGE SCALE GENOMIC DNA]</scope>
</reference>
<evidence type="ECO:0000313" key="4">
    <source>
        <dbReference type="EMBL" id="CDQ70567.1"/>
    </source>
</evidence>
<feature type="compositionally biased region" description="Low complexity" evidence="1">
    <location>
        <begin position="181"/>
        <end position="197"/>
    </location>
</feature>
<keyword evidence="2" id="KW-0732">Signal</keyword>
<dbReference type="SMART" id="SM00214">
    <property type="entry name" value="VWC"/>
    <property type="match status" value="1"/>
</dbReference>
<dbReference type="AlphaFoldDB" id="A0A060WU51"/>
<dbReference type="Proteomes" id="UP000193380">
    <property type="component" value="Unassembled WGS sequence"/>
</dbReference>
<dbReference type="EMBL" id="FR904723">
    <property type="protein sequence ID" value="CDQ70567.1"/>
    <property type="molecule type" value="Genomic_DNA"/>
</dbReference>
<dbReference type="Pfam" id="PF00093">
    <property type="entry name" value="VWC"/>
    <property type="match status" value="1"/>
</dbReference>
<dbReference type="SUPFAM" id="SSF57603">
    <property type="entry name" value="FnI-like domain"/>
    <property type="match status" value="1"/>
</dbReference>
<gene>
    <name evidence="4" type="ORF">GSONMT00040585001</name>
</gene>
<feature type="region of interest" description="Disordered" evidence="1">
    <location>
        <begin position="95"/>
        <end position="221"/>
    </location>
</feature>